<feature type="region of interest" description="Disordered" evidence="10">
    <location>
        <begin position="1513"/>
        <end position="1571"/>
    </location>
</feature>
<organism evidence="15 16">
    <name type="scientific">Guyparkeria halophila</name>
    <dbReference type="NCBI Taxonomy" id="47960"/>
    <lineage>
        <taxon>Bacteria</taxon>
        <taxon>Pseudomonadati</taxon>
        <taxon>Pseudomonadota</taxon>
        <taxon>Gammaproteobacteria</taxon>
        <taxon>Chromatiales</taxon>
        <taxon>Thioalkalibacteraceae</taxon>
        <taxon>Guyparkeria</taxon>
    </lineage>
</organism>
<feature type="modified residue" description="Phosphohistidine" evidence="7">
    <location>
        <position position="1429"/>
    </location>
</feature>
<dbReference type="InterPro" id="IPR005467">
    <property type="entry name" value="His_kinase_dom"/>
</dbReference>
<dbReference type="EMBL" id="CP140153">
    <property type="protein sequence ID" value="WQH16647.1"/>
    <property type="molecule type" value="Genomic_DNA"/>
</dbReference>
<protein>
    <recommendedName>
        <fullName evidence="2">histidine kinase</fullName>
        <ecNumber evidence="2">2.7.13.3</ecNumber>
    </recommendedName>
</protein>
<dbReference type="SMART" id="SM01231">
    <property type="entry name" value="H-kinase_dim"/>
    <property type="match status" value="1"/>
</dbReference>
<dbReference type="PROSITE" id="PS50109">
    <property type="entry name" value="HIS_KIN"/>
    <property type="match status" value="1"/>
</dbReference>
<feature type="domain" description="CheW-like" evidence="13">
    <location>
        <begin position="1898"/>
        <end position="2038"/>
    </location>
</feature>
<dbReference type="Gene3D" id="3.30.565.10">
    <property type="entry name" value="Histidine kinase-like ATPase, C-terminal domain"/>
    <property type="match status" value="1"/>
</dbReference>
<evidence type="ECO:0000256" key="1">
    <source>
        <dbReference type="ARBA" id="ARBA00000085"/>
    </source>
</evidence>
<evidence type="ECO:0000313" key="16">
    <source>
        <dbReference type="Proteomes" id="UP001327459"/>
    </source>
</evidence>
<dbReference type="SMART" id="SM00073">
    <property type="entry name" value="HPT"/>
    <property type="match status" value="3"/>
</dbReference>
<dbReference type="PROSITE" id="PS50894">
    <property type="entry name" value="HPT"/>
    <property type="match status" value="3"/>
</dbReference>
<feature type="modified residue" description="Phosphohistidine" evidence="7">
    <location>
        <position position="1178"/>
    </location>
</feature>
<accession>A0ABZ0YWU3</accession>
<dbReference type="InterPro" id="IPR036061">
    <property type="entry name" value="CheW-like_dom_sf"/>
</dbReference>
<dbReference type="InterPro" id="IPR051315">
    <property type="entry name" value="Bact_Chemotaxis_CheA"/>
</dbReference>
<dbReference type="SUPFAM" id="SSF52172">
    <property type="entry name" value="CheY-like"/>
    <property type="match status" value="1"/>
</dbReference>
<keyword evidence="5" id="KW-0418">Kinase</keyword>
<dbReference type="InterPro" id="IPR003594">
    <property type="entry name" value="HATPase_dom"/>
</dbReference>
<feature type="domain" description="HPt" evidence="14">
    <location>
        <begin position="1382"/>
        <end position="1486"/>
    </location>
</feature>
<evidence type="ECO:0000256" key="9">
    <source>
        <dbReference type="SAM" id="Coils"/>
    </source>
</evidence>
<dbReference type="InterPro" id="IPR008207">
    <property type="entry name" value="Sig_transdc_His_kin_Hpt_dom"/>
</dbReference>
<keyword evidence="16" id="KW-1185">Reference proteome</keyword>
<dbReference type="SUPFAM" id="SSF47226">
    <property type="entry name" value="Histidine-containing phosphotransfer domain, HPT domain"/>
    <property type="match status" value="3"/>
</dbReference>
<feature type="domain" description="HPt" evidence="14">
    <location>
        <begin position="1138"/>
        <end position="1235"/>
    </location>
</feature>
<dbReference type="Gene3D" id="3.40.50.2300">
    <property type="match status" value="1"/>
</dbReference>
<feature type="modified residue" description="Phosphohistidine" evidence="7">
    <location>
        <position position="1002"/>
    </location>
</feature>
<feature type="domain" description="Histidine kinase" evidence="11">
    <location>
        <begin position="1663"/>
        <end position="1896"/>
    </location>
</feature>
<feature type="region of interest" description="Disordered" evidence="10">
    <location>
        <begin position="1060"/>
        <end position="1132"/>
    </location>
</feature>
<dbReference type="InterPro" id="IPR036890">
    <property type="entry name" value="HATPase_C_sf"/>
</dbReference>
<evidence type="ECO:0000256" key="5">
    <source>
        <dbReference type="ARBA" id="ARBA00022777"/>
    </source>
</evidence>
<keyword evidence="3 8" id="KW-0597">Phosphoprotein</keyword>
<evidence type="ECO:0000259" key="13">
    <source>
        <dbReference type="PROSITE" id="PS50851"/>
    </source>
</evidence>
<dbReference type="InterPro" id="IPR036641">
    <property type="entry name" value="HPT_dom_sf"/>
</dbReference>
<feature type="compositionally biased region" description="Basic and acidic residues" evidence="10">
    <location>
        <begin position="1270"/>
        <end position="1279"/>
    </location>
</feature>
<feature type="compositionally biased region" description="Acidic residues" evidence="10">
    <location>
        <begin position="1290"/>
        <end position="1299"/>
    </location>
</feature>
<dbReference type="Gene3D" id="2.30.30.40">
    <property type="entry name" value="SH3 Domains"/>
    <property type="match status" value="1"/>
</dbReference>
<dbReference type="Pfam" id="PF01627">
    <property type="entry name" value="Hpt"/>
    <property type="match status" value="3"/>
</dbReference>
<keyword evidence="9" id="KW-0175">Coiled coil</keyword>
<feature type="domain" description="HPt" evidence="14">
    <location>
        <begin position="956"/>
        <end position="1066"/>
    </location>
</feature>
<evidence type="ECO:0000259" key="11">
    <source>
        <dbReference type="PROSITE" id="PS50109"/>
    </source>
</evidence>
<sequence>MRTERKVDAIVFDWLREGLEERLAELLRALEQLSEGQNVTEHVFDATQALQTIDRVFSMVDIQLVRVLVRTQMAALEPLEEPSDDETAISAQIESAALLQALLDRMAAGAEIAPASLLPMVNRLRGTLKQPPLEARELAARAFLLQAEHELGKRPHREKGVDEEAELRPLLRRMEREVLAVMRDDWSVLPGLRDLSMQIIAHEPSRSAIIAIRVVGELLRLTESDPDRYAPVLKRAVGRVLQLFRLQLQARSESVINHAGLDLGASVLLSMLERVDDDEPICRDRAGDWRQQLDRADVPARFVGLDAQALEAVRQALEEELLATQDVLDLFVRGKRDDLEPLGRILNKFEQMSGVLATLGYAAAAQALADGRERLQAVTRGAELLDDEMLMDLAGTVMLVEQVIDGIPRSMADGDRAEALHDQTVASSIGAIASAAFESLSEAREKINAGLAGQGDGEAPSDDPFAQAADRLTGIGEVLRLSGRDAATPLVMALARWSRAQTFGEPVGDEHALSALSEIFAALEFYLENLRDFSKEIARFLEAPKRRIDDLLGDADERQDVAASAEGAASESLSSDAEAAESDSTAEELPAAPVDDSLATPDELIAFWQVEEEELAADAPGAEREAPAADVEPVEAENPDQASGEDLEDALDFALDEGEEEQRVAPSSSDDLPDLPGEVAQYPQAAESPADLDALSLTADEPTAGDETASRPETSEDESDETALGSLPRDESSTTTEAEGETPVELDEGPSVASEDPEAAQAADQPGGDVEALTFPEATEEDSAALESALDFGLADDQDELRVDQQPPGQRESADDEGPSVDLPDQPVAAPEEAGLSTDERALAETETEGDHGEPSPSDTSASNTESADDETAALSFGETEEPSSRELESALDFGLADDQDDQRTASAASADDEMAVDLPDQPVEAPELPEAEAVDTSADEPEASLDTEAVIEPDDDPMMAEMREVFAEEMAETVPDMGEAADAWRNREDVEALITLRRGFHTIKGSGRMVGLETIGEWAWAWERLLNQVIDGKLDGDEATRQGALDAVALMQAVLPDLEAGQATPESHWSESRRLAERLESGESIEMDRSSGQAVVDSPADDEATASDGPVESDEVSSDEESTEAQAATPVIDDPVLREIFDQEIGGYIDELHREIKAAREHGVGLACDNDLVRLLHTTLGSARTAGVDIIASLARYLEDWTRVLAEHQERLGGEELALFAEGADAIEALRRWAVDPSLEQPDTRDLEQRLDIQLQQVLAEYGEVAESAEARDSRQAEEPEPPLTVEDSGAESDDVTSTDDVAHGEEVPGPSADESSSDEVSDEELPVDEAARDDLETDDVETGQAEELRTEADDSSDASGGDDEAVDEYADIEHRPDDDPAEQDEDILQIFLDEADELLEQADAYLAHWRVHPHDLESIRLLHRNLHTLKGGARMAGLLNLGDVAHHLEGRLDLARREESTDNESLVALVQHSYDVIAGLLDRVRSQQPIPQQRELIGWIRDPEGARRFAERNQGADVARPDAAGGPHRASPAPAEAAAEPSPGAPVSSPTESAEAGGGLGQEGGAERRDEQVRVAAGSIDAMVNQIGESVLLQSRIDRQVNGFERQLFELQQTVTRLRSQLRRLEIETETQIKADLMEEAGVTEEQFDPLEFDRFTQVQELSRGIMESLGDVANIEESLSSLTEQSQLLLLQQSRLGRKMQDGVLAMRLVRFNDVAGRLRRIVRQVGDEMGRQAELVIENGDAEVDRVTLMAMLPSLEHMLRNSIAHGIESPEERRAAHKPPVGRLALNIDSGGGNITVSLRDDGRGLDLDAIRRKAIERSLMPADIDISDEEARSLIFLPGFSTAGNLSQVAGRGVGMDVVASATRELGGFVDVDSEQGRYTEIRLNLPLTQAMTRGILIASGDDRYAIPYKGVVAVTRMTGVALAEHYREEKPQIEHDGEHFPLYYLGELLWGQPPAETAQDVAAIRPIMLFKLGERRFALHVDHQLGGIQLFVKSMGPQLGRIPGMSGATIADDGDVILVLELFELVQQFQRRDYQRRLGTQAALKPARARPSVLVVDDSLTVRKVTARTLERNNYDVVLARDGVEALGLLQDSLPDLVLTDIEMPRMDGFELLGAIRNDRSAADTPVIMISSRTGQKHRARAEALGVSAYLGKPYTELDLIDTIARLLPASAVSGDDEGPGDEHAH</sequence>
<evidence type="ECO:0000256" key="4">
    <source>
        <dbReference type="ARBA" id="ARBA00022679"/>
    </source>
</evidence>
<feature type="compositionally biased region" description="Basic and acidic residues" evidence="10">
    <location>
        <begin position="1069"/>
        <end position="1090"/>
    </location>
</feature>
<dbReference type="PRINTS" id="PR00344">
    <property type="entry name" value="BCTRLSENSOR"/>
</dbReference>
<dbReference type="SMART" id="SM00387">
    <property type="entry name" value="HATPase_c"/>
    <property type="match status" value="1"/>
</dbReference>
<dbReference type="EC" id="2.7.13.3" evidence="2"/>
<dbReference type="InterPro" id="IPR011006">
    <property type="entry name" value="CheY-like_superfamily"/>
</dbReference>
<dbReference type="Pfam" id="PF01584">
    <property type="entry name" value="CheW"/>
    <property type="match status" value="1"/>
</dbReference>
<feature type="compositionally biased region" description="Acidic residues" evidence="10">
    <location>
        <begin position="928"/>
        <end position="957"/>
    </location>
</feature>
<dbReference type="InterPro" id="IPR002545">
    <property type="entry name" value="CheW-lke_dom"/>
</dbReference>
<dbReference type="Gene3D" id="1.20.120.160">
    <property type="entry name" value="HPT domain"/>
    <property type="match status" value="3"/>
</dbReference>
<keyword evidence="6" id="KW-0902">Two-component regulatory system</keyword>
<feature type="compositionally biased region" description="Basic and acidic residues" evidence="10">
    <location>
        <begin position="838"/>
        <end position="854"/>
    </location>
</feature>
<feature type="compositionally biased region" description="Low complexity" evidence="10">
    <location>
        <begin position="1532"/>
        <end position="1552"/>
    </location>
</feature>
<feature type="coiled-coil region" evidence="9">
    <location>
        <begin position="1603"/>
        <end position="1630"/>
    </location>
</feature>
<dbReference type="CDD" id="cd00088">
    <property type="entry name" value="HPT"/>
    <property type="match status" value="2"/>
</dbReference>
<evidence type="ECO:0000259" key="12">
    <source>
        <dbReference type="PROSITE" id="PS50110"/>
    </source>
</evidence>
<feature type="region of interest" description="Disordered" evidence="10">
    <location>
        <begin position="559"/>
        <end position="597"/>
    </location>
</feature>
<feature type="compositionally biased region" description="Low complexity" evidence="10">
    <location>
        <begin position="562"/>
        <end position="577"/>
    </location>
</feature>
<dbReference type="PANTHER" id="PTHR43395:SF8">
    <property type="entry name" value="HISTIDINE KINASE"/>
    <property type="match status" value="1"/>
</dbReference>
<keyword evidence="4" id="KW-0808">Transferase</keyword>
<feature type="compositionally biased region" description="Acidic residues" evidence="10">
    <location>
        <begin position="738"/>
        <end position="748"/>
    </location>
</feature>
<feature type="region of interest" description="Disordered" evidence="10">
    <location>
        <begin position="1267"/>
        <end position="1365"/>
    </location>
</feature>
<dbReference type="InterPro" id="IPR004105">
    <property type="entry name" value="CheA-like_dim"/>
</dbReference>
<dbReference type="SUPFAM" id="SSF50341">
    <property type="entry name" value="CheW-like"/>
    <property type="match status" value="1"/>
</dbReference>
<evidence type="ECO:0000256" key="3">
    <source>
        <dbReference type="ARBA" id="ARBA00022553"/>
    </source>
</evidence>
<dbReference type="RefSeq" id="WP_322521636.1">
    <property type="nucleotide sequence ID" value="NZ_CP140153.1"/>
</dbReference>
<dbReference type="SUPFAM" id="SSF55874">
    <property type="entry name" value="ATPase domain of HSP90 chaperone/DNA topoisomerase II/histidine kinase"/>
    <property type="match status" value="1"/>
</dbReference>
<dbReference type="SMART" id="SM00260">
    <property type="entry name" value="CheW"/>
    <property type="match status" value="1"/>
</dbReference>
<dbReference type="PANTHER" id="PTHR43395">
    <property type="entry name" value="SENSOR HISTIDINE KINASE CHEA"/>
    <property type="match status" value="1"/>
</dbReference>
<evidence type="ECO:0000259" key="14">
    <source>
        <dbReference type="PROSITE" id="PS50894"/>
    </source>
</evidence>
<dbReference type="InterPro" id="IPR004358">
    <property type="entry name" value="Sig_transdc_His_kin-like_C"/>
</dbReference>
<evidence type="ECO:0000256" key="7">
    <source>
        <dbReference type="PROSITE-ProRule" id="PRU00110"/>
    </source>
</evidence>
<feature type="compositionally biased region" description="Acidic residues" evidence="10">
    <location>
        <begin position="1355"/>
        <end position="1365"/>
    </location>
</feature>
<gene>
    <name evidence="15" type="ORF">SR882_01750</name>
</gene>
<dbReference type="Proteomes" id="UP001327459">
    <property type="component" value="Chromosome"/>
</dbReference>
<feature type="compositionally biased region" description="Polar residues" evidence="10">
    <location>
        <begin position="857"/>
        <end position="866"/>
    </location>
</feature>
<comment type="catalytic activity">
    <reaction evidence="1">
        <text>ATP + protein L-histidine = ADP + protein N-phospho-L-histidine.</text>
        <dbReference type="EC" id="2.7.13.3"/>
    </reaction>
</comment>
<proteinExistence type="predicted"/>
<feature type="region of interest" description="Disordered" evidence="10">
    <location>
        <begin position="617"/>
        <end position="957"/>
    </location>
</feature>
<dbReference type="Pfam" id="PF02518">
    <property type="entry name" value="HATPase_c"/>
    <property type="match status" value="1"/>
</dbReference>
<dbReference type="SMART" id="SM00448">
    <property type="entry name" value="REC"/>
    <property type="match status" value="1"/>
</dbReference>
<name>A0ABZ0YWU3_9GAMM</name>
<reference evidence="15 16" key="1">
    <citation type="submission" date="2023-11" db="EMBL/GenBank/DDBJ databases">
        <title>MicrobeMod: A computational toolkit for identifying prokaryotic methylation and restriction-modification with nanopore sequencing.</title>
        <authorList>
            <person name="Crits-Christoph A."/>
            <person name="Kang S.C."/>
            <person name="Lee H."/>
            <person name="Ostrov N."/>
        </authorList>
    </citation>
    <scope>NUCLEOTIDE SEQUENCE [LARGE SCALE GENOMIC DNA]</scope>
    <source>
        <strain evidence="15 16">ATCC 49870</strain>
    </source>
</reference>
<feature type="compositionally biased region" description="Acidic residues" evidence="10">
    <location>
        <begin position="1317"/>
        <end position="1329"/>
    </location>
</feature>
<evidence type="ECO:0000256" key="8">
    <source>
        <dbReference type="PROSITE-ProRule" id="PRU00169"/>
    </source>
</evidence>
<evidence type="ECO:0000256" key="2">
    <source>
        <dbReference type="ARBA" id="ARBA00012438"/>
    </source>
</evidence>
<dbReference type="PROSITE" id="PS50110">
    <property type="entry name" value="RESPONSE_REGULATORY"/>
    <property type="match status" value="1"/>
</dbReference>
<feature type="compositionally biased region" description="Acidic residues" evidence="10">
    <location>
        <begin position="632"/>
        <end position="660"/>
    </location>
</feature>
<evidence type="ECO:0000256" key="6">
    <source>
        <dbReference type="ARBA" id="ARBA00023012"/>
    </source>
</evidence>
<dbReference type="PROSITE" id="PS50851">
    <property type="entry name" value="CHEW"/>
    <property type="match status" value="1"/>
</dbReference>
<feature type="compositionally biased region" description="Acidic residues" evidence="10">
    <location>
        <begin position="1100"/>
        <end position="1124"/>
    </location>
</feature>
<dbReference type="InterPro" id="IPR001789">
    <property type="entry name" value="Sig_transdc_resp-reg_receiver"/>
</dbReference>
<evidence type="ECO:0000256" key="10">
    <source>
        <dbReference type="SAM" id="MobiDB-lite"/>
    </source>
</evidence>
<feature type="modified residue" description="4-aspartylphosphate" evidence="8">
    <location>
        <position position="2108"/>
    </location>
</feature>
<dbReference type="Pfam" id="PF00072">
    <property type="entry name" value="Response_reg"/>
    <property type="match status" value="1"/>
</dbReference>
<evidence type="ECO:0000313" key="15">
    <source>
        <dbReference type="EMBL" id="WQH16647.1"/>
    </source>
</evidence>
<feature type="domain" description="Response regulatory" evidence="12">
    <location>
        <begin position="2059"/>
        <end position="2175"/>
    </location>
</feature>